<dbReference type="Proteomes" id="UP001147752">
    <property type="component" value="Unassembled WGS sequence"/>
</dbReference>
<dbReference type="EMBL" id="JAPZBT010000001">
    <property type="protein sequence ID" value="KAJ5384419.1"/>
    <property type="molecule type" value="Genomic_DNA"/>
</dbReference>
<dbReference type="PANTHER" id="PTHR21357:SF4">
    <property type="entry name" value="FAM172 FAMILY PROTEIN HOMOLOG CG10038"/>
    <property type="match status" value="1"/>
</dbReference>
<dbReference type="PANTHER" id="PTHR21357">
    <property type="entry name" value="FAM172 FAMILY PROTEIN HOMOLOG CG10038"/>
    <property type="match status" value="1"/>
</dbReference>
<dbReference type="OrthoDB" id="421951at2759"/>
<evidence type="ECO:0000259" key="2">
    <source>
        <dbReference type="Pfam" id="PF22749"/>
    </source>
</evidence>
<reference evidence="3" key="2">
    <citation type="journal article" date="2023" name="IMA Fungus">
        <title>Comparative genomic study of the Penicillium genus elucidates a diverse pangenome and 15 lateral gene transfer events.</title>
        <authorList>
            <person name="Petersen C."/>
            <person name="Sorensen T."/>
            <person name="Nielsen M.R."/>
            <person name="Sondergaard T.E."/>
            <person name="Sorensen J.L."/>
            <person name="Fitzpatrick D.A."/>
            <person name="Frisvad J.C."/>
            <person name="Nielsen K.L."/>
        </authorList>
    </citation>
    <scope>NUCLEOTIDE SEQUENCE</scope>
    <source>
        <strain evidence="3">IBT 3081</strain>
    </source>
</reference>
<sequence length="536" mass="58828">MNTILGDLLPDDVVFAEELLELGFVITDDDRIRYVGAPDQGPRFKINRSARINKAHIEALHKAIRTIIIDRLLGMGMHFMKVPKGSKRQVPILVSGNVDTAPRVVVFCGEIIEDLGIFSYRDVCDEGVSFGSILGFAKALLGENAQDSPNALILANAGQKIWYNSGWYAMTEDSYHGHHSASGMDRERPLSPRNMLDKGGIVEHVRNIFEGLLIRNNFQVDAKIDVIGLSEGGHAAITYLKSQWSFWSPNISSLSLINPETIAKTETKIGDLKDPKSFSWFMKYRCRGWAVSDKPVGTRVPGLELLHGGCNTYSSGESTKSSCMVTRGMAHILTWMNIMHECPAAMEKFDVVPGKIDPDNEVVPASLSDDIELTGGKLEGHDLATLNHFKKLLTGVIFTDKMVTFFKDKYTDEMASFSNDKSKHGDNDDTYDESESSEGDKVEKNDEYDDLSDLVPGPADPSPSAVPSSLRDALPDIVPAEVPDALPVTAPDAPIPEGAYADVIRGQTGPFDLSDLQDIREEIGEDQILQVCPASL</sequence>
<dbReference type="GeneID" id="81459243"/>
<dbReference type="Pfam" id="PF22749">
    <property type="entry name" value="Arb2"/>
    <property type="match status" value="1"/>
</dbReference>
<name>A0A9W9SV95_9EURO</name>
<dbReference type="InterPro" id="IPR048263">
    <property type="entry name" value="Arb2"/>
</dbReference>
<gene>
    <name evidence="3" type="ORF">N7517_002330</name>
</gene>
<evidence type="ECO:0000313" key="3">
    <source>
        <dbReference type="EMBL" id="KAJ5384419.1"/>
    </source>
</evidence>
<protein>
    <recommendedName>
        <fullName evidence="2">Arb2 domain-containing protein</fullName>
    </recommendedName>
</protein>
<evidence type="ECO:0000313" key="4">
    <source>
        <dbReference type="Proteomes" id="UP001147752"/>
    </source>
</evidence>
<feature type="domain" description="Arb2" evidence="2">
    <location>
        <begin position="15"/>
        <end position="296"/>
    </location>
</feature>
<keyword evidence="4" id="KW-1185">Reference proteome</keyword>
<feature type="region of interest" description="Disordered" evidence="1">
    <location>
        <begin position="416"/>
        <end position="470"/>
    </location>
</feature>
<dbReference type="GO" id="GO:0031048">
    <property type="term" value="P:regulatory ncRNA-mediated heterochromatin formation"/>
    <property type="evidence" value="ECO:0007669"/>
    <property type="project" value="TreeGrafter"/>
</dbReference>
<dbReference type="GO" id="GO:0035197">
    <property type="term" value="F:siRNA binding"/>
    <property type="evidence" value="ECO:0007669"/>
    <property type="project" value="TreeGrafter"/>
</dbReference>
<dbReference type="InterPro" id="IPR053858">
    <property type="entry name" value="Arb2_dom"/>
</dbReference>
<reference evidence="3" key="1">
    <citation type="submission" date="2022-12" db="EMBL/GenBank/DDBJ databases">
        <authorList>
            <person name="Petersen C."/>
        </authorList>
    </citation>
    <scope>NUCLEOTIDE SEQUENCE</scope>
    <source>
        <strain evidence="3">IBT 3081</strain>
    </source>
</reference>
<organism evidence="3 4">
    <name type="scientific">Penicillium concentricum</name>
    <dbReference type="NCBI Taxonomy" id="293559"/>
    <lineage>
        <taxon>Eukaryota</taxon>
        <taxon>Fungi</taxon>
        <taxon>Dikarya</taxon>
        <taxon>Ascomycota</taxon>
        <taxon>Pezizomycotina</taxon>
        <taxon>Eurotiomycetes</taxon>
        <taxon>Eurotiomycetidae</taxon>
        <taxon>Eurotiales</taxon>
        <taxon>Aspergillaceae</taxon>
        <taxon>Penicillium</taxon>
    </lineage>
</organism>
<feature type="compositionally biased region" description="Acidic residues" evidence="1">
    <location>
        <begin position="428"/>
        <end position="437"/>
    </location>
</feature>
<dbReference type="RefSeq" id="XP_056584195.1">
    <property type="nucleotide sequence ID" value="XM_056720060.1"/>
</dbReference>
<evidence type="ECO:0000256" key="1">
    <source>
        <dbReference type="SAM" id="MobiDB-lite"/>
    </source>
</evidence>
<dbReference type="GO" id="GO:0005634">
    <property type="term" value="C:nucleus"/>
    <property type="evidence" value="ECO:0007669"/>
    <property type="project" value="TreeGrafter"/>
</dbReference>
<accession>A0A9W9SV95</accession>
<comment type="caution">
    <text evidence="3">The sequence shown here is derived from an EMBL/GenBank/DDBJ whole genome shotgun (WGS) entry which is preliminary data.</text>
</comment>
<dbReference type="AlphaFoldDB" id="A0A9W9SV95"/>
<proteinExistence type="predicted"/>